<protein>
    <submittedName>
        <fullName evidence="2">Thermonuclease family protein</fullName>
    </submittedName>
</protein>
<proteinExistence type="predicted"/>
<dbReference type="InterPro" id="IPR016071">
    <property type="entry name" value="Staphylococal_nuclease_OB-fold"/>
</dbReference>
<dbReference type="Gene3D" id="2.40.50.90">
    <property type="match status" value="1"/>
</dbReference>
<sequence length="190" mass="21260">MTKILRHMRDWVVAIAILALSLLIIAKLESEQAQRFEGSFLAIDGDTLVSGGERLRLEGVDAPELDQTCTRPDGEPYSCGADARQILADLVGAGAWECSGTDHDRYRRLLVVCRRGSDDLGRLLVASGAALADGRYLAEEGLARREGRGIWNGGFERPSDWRRMRKLEEVEQTAWVWTLVPHWILTWLGE</sequence>
<evidence type="ECO:0000313" key="3">
    <source>
        <dbReference type="Proteomes" id="UP001522662"/>
    </source>
</evidence>
<reference evidence="2 3" key="1">
    <citation type="submission" date="2022-03" db="EMBL/GenBank/DDBJ databases">
        <title>Rhizobium SSM4.3 sp. nov., isolated from Sediment (Gouqi Island).</title>
        <authorList>
            <person name="Chen G."/>
        </authorList>
    </citation>
    <scope>NUCLEOTIDE SEQUENCE [LARGE SCALE GENOMIC DNA]</scope>
    <source>
        <strain evidence="2 3">SSM4.3</strain>
    </source>
</reference>
<name>A0ABT0D0H3_9HYPH</name>
<comment type="caution">
    <text evidence="2">The sequence shown here is derived from an EMBL/GenBank/DDBJ whole genome shotgun (WGS) entry which is preliminary data.</text>
</comment>
<dbReference type="Proteomes" id="UP001522662">
    <property type="component" value="Unassembled WGS sequence"/>
</dbReference>
<dbReference type="EMBL" id="JALAYX010000003">
    <property type="protein sequence ID" value="MCJ8238876.1"/>
    <property type="molecule type" value="Genomic_DNA"/>
</dbReference>
<dbReference type="SUPFAM" id="SSF50199">
    <property type="entry name" value="Staphylococcal nuclease"/>
    <property type="match status" value="1"/>
</dbReference>
<evidence type="ECO:0000313" key="2">
    <source>
        <dbReference type="EMBL" id="MCJ8238876.1"/>
    </source>
</evidence>
<gene>
    <name evidence="2" type="ORF">MKJ03_11100</name>
</gene>
<accession>A0ABT0D0H3</accession>
<keyword evidence="3" id="KW-1185">Reference proteome</keyword>
<dbReference type="Pfam" id="PF00565">
    <property type="entry name" value="SNase"/>
    <property type="match status" value="1"/>
</dbReference>
<dbReference type="InterPro" id="IPR035437">
    <property type="entry name" value="SNase_OB-fold_sf"/>
</dbReference>
<organism evidence="2 3">
    <name type="scientific">Peteryoungia algae</name>
    <dbReference type="NCBI Taxonomy" id="2919917"/>
    <lineage>
        <taxon>Bacteria</taxon>
        <taxon>Pseudomonadati</taxon>
        <taxon>Pseudomonadota</taxon>
        <taxon>Alphaproteobacteria</taxon>
        <taxon>Hyphomicrobiales</taxon>
        <taxon>Rhizobiaceae</taxon>
        <taxon>Peteryoungia</taxon>
    </lineage>
</organism>
<dbReference type="SMART" id="SM00318">
    <property type="entry name" value="SNc"/>
    <property type="match status" value="1"/>
</dbReference>
<evidence type="ECO:0000259" key="1">
    <source>
        <dbReference type="SMART" id="SM00318"/>
    </source>
</evidence>
<dbReference type="RefSeq" id="WP_245136669.1">
    <property type="nucleotide sequence ID" value="NZ_CP128477.1"/>
</dbReference>
<feature type="domain" description="TNase-like" evidence="1">
    <location>
        <begin position="26"/>
        <end position="153"/>
    </location>
</feature>